<accession>A0A4C1XT51</accession>
<comment type="caution">
    <text evidence="2">The sequence shown here is derived from an EMBL/GenBank/DDBJ whole genome shotgun (WGS) entry which is preliminary data.</text>
</comment>
<reference evidence="2 3" key="1">
    <citation type="journal article" date="2019" name="Commun. Biol.">
        <title>The bagworm genome reveals a unique fibroin gene that provides high tensile strength.</title>
        <authorList>
            <person name="Kono N."/>
            <person name="Nakamura H."/>
            <person name="Ohtoshi R."/>
            <person name="Tomita M."/>
            <person name="Numata K."/>
            <person name="Arakawa K."/>
        </authorList>
    </citation>
    <scope>NUCLEOTIDE SEQUENCE [LARGE SCALE GENOMIC DNA]</scope>
</reference>
<organism evidence="2 3">
    <name type="scientific">Eumeta variegata</name>
    <name type="common">Bagworm moth</name>
    <name type="synonym">Eumeta japonica</name>
    <dbReference type="NCBI Taxonomy" id="151549"/>
    <lineage>
        <taxon>Eukaryota</taxon>
        <taxon>Metazoa</taxon>
        <taxon>Ecdysozoa</taxon>
        <taxon>Arthropoda</taxon>
        <taxon>Hexapoda</taxon>
        <taxon>Insecta</taxon>
        <taxon>Pterygota</taxon>
        <taxon>Neoptera</taxon>
        <taxon>Endopterygota</taxon>
        <taxon>Lepidoptera</taxon>
        <taxon>Glossata</taxon>
        <taxon>Ditrysia</taxon>
        <taxon>Tineoidea</taxon>
        <taxon>Psychidae</taxon>
        <taxon>Oiketicinae</taxon>
        <taxon>Eumeta</taxon>
    </lineage>
</organism>
<evidence type="ECO:0000256" key="1">
    <source>
        <dbReference type="SAM" id="MobiDB-lite"/>
    </source>
</evidence>
<dbReference type="Proteomes" id="UP000299102">
    <property type="component" value="Unassembled WGS sequence"/>
</dbReference>
<name>A0A4C1XT51_EUMVA</name>
<protein>
    <submittedName>
        <fullName evidence="2">Uncharacterized protein</fullName>
    </submittedName>
</protein>
<sequence>MDTLVRWKRLIRLIAKFHVGVIYYTGRLKALLQTDARVKRISDYRNTDVYTFEGQTSIEPSKCRWSPPFMEARICRGVVLRCRPHVRYRPRHTDSHARAHTHTRTHAHTHTHTHRERERERERDTNTETHTHTERESLYEFHFRNASNTYAVWCHGYPSKGRSRDIDPHDGPTVPRDVVMNDYHQPTADGSRPWAPDSSVRYGTTRDRYQKIALLSRRIFFTPSLPFPNSNAECSLINAKSLHAHVKRVARQWWRPLSSDRKVSDSTLTTGDDPWSTLSLSE</sequence>
<evidence type="ECO:0000313" key="3">
    <source>
        <dbReference type="Proteomes" id="UP000299102"/>
    </source>
</evidence>
<feature type="compositionally biased region" description="Basic and acidic residues" evidence="1">
    <location>
        <begin position="115"/>
        <end position="135"/>
    </location>
</feature>
<gene>
    <name evidence="2" type="ORF">EVAR_85603_1</name>
</gene>
<dbReference type="AlphaFoldDB" id="A0A4C1XT51"/>
<proteinExistence type="predicted"/>
<feature type="compositionally biased region" description="Polar residues" evidence="1">
    <location>
        <begin position="265"/>
        <end position="282"/>
    </location>
</feature>
<dbReference type="EMBL" id="BGZK01000952">
    <property type="protein sequence ID" value="GBP66233.1"/>
    <property type="molecule type" value="Genomic_DNA"/>
</dbReference>
<feature type="region of interest" description="Disordered" evidence="1">
    <location>
        <begin position="262"/>
        <end position="282"/>
    </location>
</feature>
<keyword evidence="3" id="KW-1185">Reference proteome</keyword>
<evidence type="ECO:0000313" key="2">
    <source>
        <dbReference type="EMBL" id="GBP66233.1"/>
    </source>
</evidence>
<feature type="compositionally biased region" description="Basic residues" evidence="1">
    <location>
        <begin position="98"/>
        <end position="114"/>
    </location>
</feature>
<feature type="region of interest" description="Disordered" evidence="1">
    <location>
        <begin position="92"/>
        <end position="135"/>
    </location>
</feature>